<feature type="domain" description="GTP cyclohydrolase I" evidence="7">
    <location>
        <begin position="41"/>
        <end position="205"/>
    </location>
</feature>
<dbReference type="InterPro" id="IPR001474">
    <property type="entry name" value="GTP_CycHdrlase_I"/>
</dbReference>
<dbReference type="UniPathway" id="UPA00848">
    <property type="reaction ID" value="UER00151"/>
</dbReference>
<dbReference type="SUPFAM" id="SSF55620">
    <property type="entry name" value="Tetrahydrobiopterin biosynthesis enzymes-like"/>
    <property type="match status" value="1"/>
</dbReference>
<comment type="pathway">
    <text evidence="2">Cofactor biosynthesis; 7,8-dihydroneopterin triphosphate biosynthesis; 7,8-dihydroneopterin triphosphate from GTP: step 1/1.</text>
</comment>
<dbReference type="NCBIfam" id="NF006824">
    <property type="entry name" value="PRK09347.1-1"/>
    <property type="match status" value="1"/>
</dbReference>
<gene>
    <name evidence="8" type="primary">folE</name>
    <name evidence="8" type="ORF">FNC33_01215</name>
</gene>
<dbReference type="InterPro" id="IPR018234">
    <property type="entry name" value="GTP_CycHdrlase_I_CS"/>
</dbReference>
<proteinExistence type="inferred from homology"/>
<dbReference type="PANTHER" id="PTHR11109:SF7">
    <property type="entry name" value="GTP CYCLOHYDROLASE 1"/>
    <property type="match status" value="1"/>
</dbReference>
<protein>
    <recommendedName>
        <fullName evidence="4">GTP cyclohydrolase I</fullName>
        <ecNumber evidence="4">3.5.4.16</ecNumber>
    </recommendedName>
</protein>
<evidence type="ECO:0000256" key="4">
    <source>
        <dbReference type="ARBA" id="ARBA00012715"/>
    </source>
</evidence>
<dbReference type="Proteomes" id="UP000469081">
    <property type="component" value="Unassembled WGS sequence"/>
</dbReference>
<dbReference type="Pfam" id="PF01227">
    <property type="entry name" value="GTP_cyclohydroI"/>
    <property type="match status" value="1"/>
</dbReference>
<dbReference type="GO" id="GO:0006730">
    <property type="term" value="P:one-carbon metabolic process"/>
    <property type="evidence" value="ECO:0007669"/>
    <property type="project" value="UniProtKB-KW"/>
</dbReference>
<accession>A0A6I4RTW8</accession>
<dbReference type="Gene3D" id="1.10.286.10">
    <property type="match status" value="1"/>
</dbReference>
<dbReference type="FunFam" id="3.30.1130.10:FF:000001">
    <property type="entry name" value="GTP cyclohydrolase 1"/>
    <property type="match status" value="1"/>
</dbReference>
<evidence type="ECO:0000313" key="9">
    <source>
        <dbReference type="Proteomes" id="UP000469081"/>
    </source>
</evidence>
<dbReference type="RefSeq" id="WP_011733652.1">
    <property type="nucleotide sequence ID" value="NZ_VJEZ01000001.1"/>
</dbReference>
<comment type="caution">
    <text evidence="8">The sequence shown here is derived from an EMBL/GenBank/DDBJ whole genome shotgun (WGS) entry which is preliminary data.</text>
</comment>
<dbReference type="EMBL" id="VJEZ01000001">
    <property type="protein sequence ID" value="MWZ39175.1"/>
    <property type="molecule type" value="Genomic_DNA"/>
</dbReference>
<evidence type="ECO:0000256" key="3">
    <source>
        <dbReference type="ARBA" id="ARBA00008085"/>
    </source>
</evidence>
<dbReference type="AlphaFoldDB" id="A0A6I4RTW8"/>
<evidence type="ECO:0000313" key="8">
    <source>
        <dbReference type="EMBL" id="MWZ39175.1"/>
    </source>
</evidence>
<comment type="catalytic activity">
    <reaction evidence="1">
        <text>GTP + H2O = 7,8-dihydroneopterin 3'-triphosphate + formate + H(+)</text>
        <dbReference type="Rhea" id="RHEA:17473"/>
        <dbReference type="ChEBI" id="CHEBI:15377"/>
        <dbReference type="ChEBI" id="CHEBI:15378"/>
        <dbReference type="ChEBI" id="CHEBI:15740"/>
        <dbReference type="ChEBI" id="CHEBI:37565"/>
        <dbReference type="ChEBI" id="CHEBI:58462"/>
        <dbReference type="EC" id="3.5.4.16"/>
    </reaction>
</comment>
<evidence type="ECO:0000256" key="1">
    <source>
        <dbReference type="ARBA" id="ARBA00001052"/>
    </source>
</evidence>
<evidence type="ECO:0000256" key="2">
    <source>
        <dbReference type="ARBA" id="ARBA00005080"/>
    </source>
</evidence>
<dbReference type="GO" id="GO:0003934">
    <property type="term" value="F:GTP cyclohydrolase I activity"/>
    <property type="evidence" value="ECO:0007669"/>
    <property type="project" value="UniProtKB-EC"/>
</dbReference>
<sequence length="206" mass="23709">MMMKDKYCSKLGKSVQEHLIRLGLEQPREFNLDNDNKIAIITKAYRQILDALGLYTDEFEKTPFRVARMFTQEIFNGLDYANFPACALYENEFNYTGVLTQKNITIMSFCEHHFVPFEGTAEVSFIPKNNNIIGLCRINSICDFFSRRPQIQERMTAQIFETLKFILSTEDVSVKIKAKHACVSLRGVNNQNSQTYTQMVGGVFAK</sequence>
<dbReference type="PANTHER" id="PTHR11109">
    <property type="entry name" value="GTP CYCLOHYDROLASE I"/>
    <property type="match status" value="1"/>
</dbReference>
<dbReference type="PROSITE" id="PS00860">
    <property type="entry name" value="GTP_CYCLOHYDROL_1_2"/>
    <property type="match status" value="1"/>
</dbReference>
<dbReference type="GO" id="GO:0005737">
    <property type="term" value="C:cytoplasm"/>
    <property type="evidence" value="ECO:0007669"/>
    <property type="project" value="TreeGrafter"/>
</dbReference>
<dbReference type="InterPro" id="IPR020602">
    <property type="entry name" value="GTP_CycHdrlase_I_dom"/>
</dbReference>
<dbReference type="GO" id="GO:0046654">
    <property type="term" value="P:tetrahydrofolate biosynthetic process"/>
    <property type="evidence" value="ECO:0007669"/>
    <property type="project" value="InterPro"/>
</dbReference>
<comment type="similarity">
    <text evidence="3">Belongs to the GTP cyclohydrolase I family.</text>
</comment>
<dbReference type="InterPro" id="IPR043134">
    <property type="entry name" value="GTP-CH-I_N"/>
</dbReference>
<keyword evidence="5" id="KW-0554">One-carbon metabolism</keyword>
<evidence type="ECO:0000256" key="6">
    <source>
        <dbReference type="ARBA" id="ARBA00022801"/>
    </source>
</evidence>
<keyword evidence="6 8" id="KW-0378">Hydrolase</keyword>
<reference evidence="8 9" key="1">
    <citation type="submission" date="2019-06" db="EMBL/GenBank/DDBJ databases">
        <title>Phylogeography and genetic diversity of Francisella tularensis subsp. holarctica in France (1947-2018).</title>
        <authorList>
            <person name="Kevin M."/>
            <person name="Madani N."/>
            <person name="Maurin M."/>
        </authorList>
    </citation>
    <scope>NUCLEOTIDE SEQUENCE [LARGE SCALE GENOMIC DNA]</scope>
    <source>
        <strain evidence="8 9">ATCC 15482</strain>
    </source>
</reference>
<dbReference type="Gene3D" id="3.30.1130.10">
    <property type="match status" value="1"/>
</dbReference>
<dbReference type="PROSITE" id="PS00859">
    <property type="entry name" value="GTP_CYCLOHYDROL_1_1"/>
    <property type="match status" value="1"/>
</dbReference>
<evidence type="ECO:0000256" key="5">
    <source>
        <dbReference type="ARBA" id="ARBA00022563"/>
    </source>
</evidence>
<name>A0A6I4RTW8_FRATU</name>
<dbReference type="InterPro" id="IPR043133">
    <property type="entry name" value="GTP-CH-I_C/QueF"/>
</dbReference>
<dbReference type="GO" id="GO:0006729">
    <property type="term" value="P:tetrahydrobiopterin biosynthetic process"/>
    <property type="evidence" value="ECO:0007669"/>
    <property type="project" value="TreeGrafter"/>
</dbReference>
<organism evidence="8 9">
    <name type="scientific">Francisella tularensis</name>
    <dbReference type="NCBI Taxonomy" id="263"/>
    <lineage>
        <taxon>Bacteria</taxon>
        <taxon>Pseudomonadati</taxon>
        <taxon>Pseudomonadota</taxon>
        <taxon>Gammaproteobacteria</taxon>
        <taxon>Thiotrichales</taxon>
        <taxon>Francisellaceae</taxon>
        <taxon>Francisella</taxon>
    </lineage>
</organism>
<evidence type="ECO:0000259" key="7">
    <source>
        <dbReference type="Pfam" id="PF01227"/>
    </source>
</evidence>
<dbReference type="GO" id="GO:0008270">
    <property type="term" value="F:zinc ion binding"/>
    <property type="evidence" value="ECO:0007669"/>
    <property type="project" value="TreeGrafter"/>
</dbReference>
<dbReference type="EC" id="3.5.4.16" evidence="4"/>
<dbReference type="GO" id="GO:0005525">
    <property type="term" value="F:GTP binding"/>
    <property type="evidence" value="ECO:0007669"/>
    <property type="project" value="TreeGrafter"/>
</dbReference>